<dbReference type="STRING" id="29563.SAMN02983006_01049"/>
<dbReference type="AlphaFoldDB" id="A0A1I4HBN9"/>
<evidence type="ECO:0000313" key="1">
    <source>
        <dbReference type="EMBL" id="SFL39575.1"/>
    </source>
</evidence>
<accession>A0A1I4HBN9</accession>
<name>A0A1I4HBN9_9FIRM</name>
<gene>
    <name evidence="1" type="ORF">SAMN02983006_01049</name>
</gene>
<protein>
    <submittedName>
        <fullName evidence="1">Uncharacterized protein</fullName>
    </submittedName>
</protein>
<dbReference type="RefSeq" id="WP_089860710.1">
    <property type="nucleotide sequence ID" value="NZ_FOTI01000010.1"/>
</dbReference>
<dbReference type="Proteomes" id="UP000199006">
    <property type="component" value="Unassembled WGS sequence"/>
</dbReference>
<sequence length="335" mass="38451">MNFVRTGPRYLFFQVKNIDLFYQNISKNSEVKSMDFTTAIRLAAEESLLLFLTESEVDSFQAKDAQLILNISLTATAFLALVLNDHKLNDLIIKITAGPGQLVMRIPENGESVIAEIKKNYQAAEITLLSAIKQGDANSTIISFTEEPIKSRISSLKGVKNSILIKKEAQLVFEELRRDAIRYITHGLSSQQWSELKINIYDSDELYELEYQRLITILSDLEAGIILGESWTKDHAFALFSITAYQIRLFTFLSPLTIKKILFTLEYNLAGERLVDYDLFNKNTKINWSELIPDHNKYERAALARKFREEVMQKVSLEAKEKYQKLEDEISQKSL</sequence>
<dbReference type="OrthoDB" id="2383at2"/>
<dbReference type="EMBL" id="FOTI01000010">
    <property type="protein sequence ID" value="SFL39575.1"/>
    <property type="molecule type" value="Genomic_DNA"/>
</dbReference>
<keyword evidence="2" id="KW-1185">Reference proteome</keyword>
<reference evidence="1 2" key="1">
    <citation type="submission" date="2016-10" db="EMBL/GenBank/DDBJ databases">
        <authorList>
            <person name="de Groot N.N."/>
        </authorList>
    </citation>
    <scope>NUCLEOTIDE SEQUENCE [LARGE SCALE GENOMIC DNA]</scope>
    <source>
        <strain evidence="1 2">ATCC 51327</strain>
    </source>
</reference>
<evidence type="ECO:0000313" key="2">
    <source>
        <dbReference type="Proteomes" id="UP000199006"/>
    </source>
</evidence>
<organism evidence="1 2">
    <name type="scientific">Halanaerobium salsuginis</name>
    <dbReference type="NCBI Taxonomy" id="29563"/>
    <lineage>
        <taxon>Bacteria</taxon>
        <taxon>Bacillati</taxon>
        <taxon>Bacillota</taxon>
        <taxon>Clostridia</taxon>
        <taxon>Halanaerobiales</taxon>
        <taxon>Halanaerobiaceae</taxon>
        <taxon>Halanaerobium</taxon>
    </lineage>
</organism>
<proteinExistence type="predicted"/>